<sequence length="154" mass="16668">MKLAILRFIASCALAGLCTLPTVVLGIAPGGWLAQPHSSDRLEPHSSSRLAVLESFFISARNAFQAFAAYLVATFGSFGMFAICFVFGYVATGLLFSLGGIACRVVRRLFSKQSVETMAAPGYTMEKSGYILDVEASYTVEKREIDFNVTSETK</sequence>
<keyword evidence="1" id="KW-0472">Membrane</keyword>
<reference evidence="2" key="1">
    <citation type="submission" date="2020-05" db="EMBL/GenBank/DDBJ databases">
        <title>Mycena genomes resolve the evolution of fungal bioluminescence.</title>
        <authorList>
            <person name="Tsai I.J."/>
        </authorList>
    </citation>
    <scope>NUCLEOTIDE SEQUENCE</scope>
    <source>
        <strain evidence="2">CCC161011</strain>
    </source>
</reference>
<evidence type="ECO:0000256" key="1">
    <source>
        <dbReference type="SAM" id="Phobius"/>
    </source>
</evidence>
<feature type="transmembrane region" description="Helical" evidence="1">
    <location>
        <begin position="78"/>
        <end position="103"/>
    </location>
</feature>
<organism evidence="2 3">
    <name type="scientific">Mycena venus</name>
    <dbReference type="NCBI Taxonomy" id="2733690"/>
    <lineage>
        <taxon>Eukaryota</taxon>
        <taxon>Fungi</taxon>
        <taxon>Dikarya</taxon>
        <taxon>Basidiomycota</taxon>
        <taxon>Agaricomycotina</taxon>
        <taxon>Agaricomycetes</taxon>
        <taxon>Agaricomycetidae</taxon>
        <taxon>Agaricales</taxon>
        <taxon>Marasmiineae</taxon>
        <taxon>Mycenaceae</taxon>
        <taxon>Mycena</taxon>
    </lineage>
</organism>
<comment type="caution">
    <text evidence="2">The sequence shown here is derived from an EMBL/GenBank/DDBJ whole genome shotgun (WGS) entry which is preliminary data.</text>
</comment>
<dbReference type="AlphaFoldDB" id="A0A8H6YE41"/>
<evidence type="ECO:0000313" key="3">
    <source>
        <dbReference type="Proteomes" id="UP000620124"/>
    </source>
</evidence>
<evidence type="ECO:0000313" key="2">
    <source>
        <dbReference type="EMBL" id="KAF7358043.1"/>
    </source>
</evidence>
<dbReference type="Proteomes" id="UP000620124">
    <property type="component" value="Unassembled WGS sequence"/>
</dbReference>
<keyword evidence="3" id="KW-1185">Reference proteome</keyword>
<accession>A0A8H6YE41</accession>
<keyword evidence="1" id="KW-1133">Transmembrane helix</keyword>
<gene>
    <name evidence="2" type="ORF">MVEN_00851500</name>
</gene>
<dbReference type="EMBL" id="JACAZI010000006">
    <property type="protein sequence ID" value="KAF7358043.1"/>
    <property type="molecule type" value="Genomic_DNA"/>
</dbReference>
<keyword evidence="1" id="KW-0812">Transmembrane</keyword>
<proteinExistence type="predicted"/>
<protein>
    <submittedName>
        <fullName evidence="2">Uncharacterized protein</fullName>
    </submittedName>
</protein>
<name>A0A8H6YE41_9AGAR</name>